<reference evidence="2 3" key="1">
    <citation type="submission" date="2020-06" db="EMBL/GenBank/DDBJ databases">
        <authorList>
            <person name="Kang J."/>
        </authorList>
    </citation>
    <scope>NUCLEOTIDE SEQUENCE [LARGE SCALE GENOMIC DNA]</scope>
    <source>
        <strain evidence="2 3">DCY120</strain>
    </source>
</reference>
<proteinExistence type="inferred from homology"/>
<dbReference type="Proteomes" id="UP000563523">
    <property type="component" value="Unassembled WGS sequence"/>
</dbReference>
<dbReference type="PANTHER" id="PTHR39161">
    <property type="entry name" value="ADAPTER PROTEIN MECA"/>
    <property type="match status" value="1"/>
</dbReference>
<gene>
    <name evidence="2" type="ORF">HU830_06485</name>
</gene>
<comment type="similarity">
    <text evidence="1">Belongs to the MecA family.</text>
</comment>
<dbReference type="Gene3D" id="3.30.70.1950">
    <property type="match status" value="1"/>
</dbReference>
<dbReference type="PIRSF" id="PIRSF029008">
    <property type="entry name" value="MecA"/>
    <property type="match status" value="1"/>
</dbReference>
<comment type="caution">
    <text evidence="2">The sequence shown here is derived from an EMBL/GenBank/DDBJ whole genome shotgun (WGS) entry which is preliminary data.</text>
</comment>
<dbReference type="PANTHER" id="PTHR39161:SF1">
    <property type="entry name" value="ADAPTER PROTEIN MECA 1"/>
    <property type="match status" value="1"/>
</dbReference>
<accession>A0A850R497</accession>
<protein>
    <submittedName>
        <fullName evidence="2">Adaptor protein MecA</fullName>
    </submittedName>
</protein>
<organism evidence="2 3">
    <name type="scientific">Bombilactobacillus apium</name>
    <dbReference type="NCBI Taxonomy" id="2675299"/>
    <lineage>
        <taxon>Bacteria</taxon>
        <taxon>Bacillati</taxon>
        <taxon>Bacillota</taxon>
        <taxon>Bacilli</taxon>
        <taxon>Lactobacillales</taxon>
        <taxon>Lactobacillaceae</taxon>
        <taxon>Bombilactobacillus</taxon>
    </lineage>
</organism>
<dbReference type="AlphaFoldDB" id="A0A850R497"/>
<dbReference type="EMBL" id="JABZEC010000005">
    <property type="protein sequence ID" value="NVY96801.1"/>
    <property type="molecule type" value="Genomic_DNA"/>
</dbReference>
<evidence type="ECO:0000256" key="1">
    <source>
        <dbReference type="ARBA" id="ARBA00005397"/>
    </source>
</evidence>
<keyword evidence="3" id="KW-1185">Reference proteome</keyword>
<evidence type="ECO:0000313" key="2">
    <source>
        <dbReference type="EMBL" id="NVY96801.1"/>
    </source>
</evidence>
<evidence type="ECO:0000313" key="3">
    <source>
        <dbReference type="Proteomes" id="UP000563523"/>
    </source>
</evidence>
<sequence>MEIEHVNDNIIRVVLGPHDLEERGINMLDLLGNRKQIEDFFYSILEEVDTDHSFTKDQAVTFQVMPNANGLELLISKVTGDHEEEPATVLAHELDDAIEEEKESNAVSDANSEGNTQELVINFEQFEDFLALSRTFYLENGRSDLYRYQDDYYLKLTVYPEELRQMDIEDIKALVSEYGQVEEGMAAMISEFGKSIMAQTALELARYYFLSTD</sequence>
<dbReference type="InterPro" id="IPR008681">
    <property type="entry name" value="Neg-reg_MecA"/>
</dbReference>
<dbReference type="InterPro" id="IPR038471">
    <property type="entry name" value="MecA_C_sf"/>
</dbReference>
<name>A0A850R497_9LACO</name>
<dbReference type="Pfam" id="PF05389">
    <property type="entry name" value="MecA"/>
    <property type="match status" value="1"/>
</dbReference>